<keyword evidence="2" id="KW-1185">Reference proteome</keyword>
<sequence>MEELPRRPVILALLMKLNPKPADMVNYDDVMSYVLDKAIADVANYTHVAVIDLPAALDSTIMAMAQQVIDTHQLLAPSEGQSGDVDSISEGNTSVKFKSAAQVYSELQAVNTISDNFVMQLNSFRRVMR</sequence>
<reference evidence="1 2" key="1">
    <citation type="journal article" date="2023" name="Int. J. Syst. Evol. Microbiol.">
        <title>Lactiplantibacillus brownii sp. nov., a novel psychrotolerant species isolated from sauerkraut.</title>
        <authorList>
            <person name="Heng Y.C."/>
            <person name="Silvaraju S."/>
            <person name="Lee J.K.Y."/>
            <person name="Kittelmann S."/>
        </authorList>
    </citation>
    <scope>NUCLEOTIDE SEQUENCE [LARGE SCALE GENOMIC DNA]</scope>
    <source>
        <strain evidence="1 2">WILCCON 0030</strain>
    </source>
</reference>
<accession>A0ABU1A9I7</accession>
<organism evidence="1 2">
    <name type="scientific">Lactiplantibacillus brownii</name>
    <dbReference type="NCBI Taxonomy" id="3069269"/>
    <lineage>
        <taxon>Bacteria</taxon>
        <taxon>Bacillati</taxon>
        <taxon>Bacillota</taxon>
        <taxon>Bacilli</taxon>
        <taxon>Lactobacillales</taxon>
        <taxon>Lactobacillaceae</taxon>
        <taxon>Lactiplantibacillus</taxon>
    </lineage>
</organism>
<comment type="caution">
    <text evidence="1">The sequence shown here is derived from an EMBL/GenBank/DDBJ whole genome shotgun (WGS) entry which is preliminary data.</text>
</comment>
<gene>
    <name evidence="1" type="ORF">RA086_05585</name>
</gene>
<proteinExistence type="predicted"/>
<evidence type="ECO:0000313" key="2">
    <source>
        <dbReference type="Proteomes" id="UP001227831"/>
    </source>
</evidence>
<evidence type="ECO:0000313" key="1">
    <source>
        <dbReference type="EMBL" id="MDQ7937098.1"/>
    </source>
</evidence>
<dbReference type="RefSeq" id="WP_308702873.1">
    <property type="nucleotide sequence ID" value="NZ_AP027463.1"/>
</dbReference>
<name>A0ABU1A9I7_9LACO</name>
<dbReference type="Proteomes" id="UP001227831">
    <property type="component" value="Unassembled WGS sequence"/>
</dbReference>
<dbReference type="EMBL" id="JAVCWF010000001">
    <property type="protein sequence ID" value="MDQ7937098.1"/>
    <property type="molecule type" value="Genomic_DNA"/>
</dbReference>
<protein>
    <submittedName>
        <fullName evidence="1">Uncharacterized protein</fullName>
    </submittedName>
</protein>